<feature type="transmembrane region" description="Helical" evidence="1">
    <location>
        <begin position="117"/>
        <end position="142"/>
    </location>
</feature>
<gene>
    <name evidence="3" type="ORF">QTG54_007903</name>
</gene>
<dbReference type="Proteomes" id="UP001224775">
    <property type="component" value="Unassembled WGS sequence"/>
</dbReference>
<keyword evidence="1" id="KW-0812">Transmembrane</keyword>
<dbReference type="AlphaFoldDB" id="A0AAD8YAE1"/>
<sequence length="548" mass="58277">MVKLSSAGLAAAVMLPTCAAFAPASSYLTNTGMKSLVATNMIPAELVTEVPAALLSAADVATNTATAAASSTNLLSFSDQGQNLAGIFFQASLLPYLGFLYFLSFRGNRTPNLGNFGWQYLLLFVLGTIPSGIITKSVYGLSLANVDWLHGGAEALLTMTNVLIVLGFREAMTNPSYSENGSKYGNTPKFVAGGIALAFAATCALGTKLGFEGHSAFLYGIGNLPVDTVTSLPFVMHSEPENALSIPTWAIHCSSVIEFLFAMDIIWKFSETTGNEKWKGLTWGMLPLHASGICACTYHFFYNPSSLQFLVELQAFFTLLGNLTVAIAAYRIADSNGWNLRELNPFPKSEVSPEGIAIDEAAALPYNVMETSESELVLAGKLAALTIGSSYIIKYGELAFDLPFSENGVAAGAMVFGFPAITAFLYYNRGKEETGEGFSLPSFGGKDGEGLSMADVKKFGVSGTLAYVLTELAFWAVAFPVASTALYQTTGHWPDVFNDNSDRAAVLAFIFTGANIARLLVPLRLGAALALAPWVDENIINRGGASEE</sequence>
<feature type="transmembrane region" description="Helical" evidence="1">
    <location>
        <begin position="313"/>
        <end position="333"/>
    </location>
</feature>
<dbReference type="Pfam" id="PF10693">
    <property type="entry name" value="DUF2499"/>
    <property type="match status" value="1"/>
</dbReference>
<dbReference type="Pfam" id="PF12159">
    <property type="entry name" value="DUF3593"/>
    <property type="match status" value="1"/>
</dbReference>
<feature type="transmembrane region" description="Helical" evidence="1">
    <location>
        <begin position="190"/>
        <end position="211"/>
    </location>
</feature>
<dbReference type="EMBL" id="JATAAI010000013">
    <property type="protein sequence ID" value="KAK1741425.1"/>
    <property type="molecule type" value="Genomic_DNA"/>
</dbReference>
<feature type="transmembrane region" description="Helical" evidence="1">
    <location>
        <begin position="408"/>
        <end position="427"/>
    </location>
</feature>
<accession>A0AAD8YAE1</accession>
<evidence type="ECO:0000256" key="2">
    <source>
        <dbReference type="SAM" id="SignalP"/>
    </source>
</evidence>
<dbReference type="PANTHER" id="PTHR33833">
    <property type="entry name" value="NUCLEOLAR-LIKE PROTEIN-RELATED"/>
    <property type="match status" value="1"/>
</dbReference>
<protein>
    <submittedName>
        <fullName evidence="3">DUF3593 and DUF2499 domain-containing protein</fullName>
    </submittedName>
</protein>
<name>A0AAD8YAE1_9STRA</name>
<feature type="transmembrane region" description="Helical" evidence="1">
    <location>
        <begin position="249"/>
        <end position="269"/>
    </location>
</feature>
<evidence type="ECO:0000313" key="4">
    <source>
        <dbReference type="Proteomes" id="UP001224775"/>
    </source>
</evidence>
<dbReference type="PANTHER" id="PTHR33833:SF3">
    <property type="entry name" value="YCF49-LIKE PROTEIN"/>
    <property type="match status" value="1"/>
</dbReference>
<evidence type="ECO:0000313" key="3">
    <source>
        <dbReference type="EMBL" id="KAK1741425.1"/>
    </source>
</evidence>
<feature type="transmembrane region" description="Helical" evidence="1">
    <location>
        <begin position="376"/>
        <end position="396"/>
    </location>
</feature>
<keyword evidence="2" id="KW-0732">Signal</keyword>
<feature type="chain" id="PRO_5042126441" evidence="2">
    <location>
        <begin position="21"/>
        <end position="548"/>
    </location>
</feature>
<dbReference type="InterPro" id="IPR021995">
    <property type="entry name" value="DUF3593"/>
</dbReference>
<dbReference type="InterPro" id="IPR019634">
    <property type="entry name" value="Uncharacterised_Ycf49"/>
</dbReference>
<feature type="transmembrane region" description="Helical" evidence="1">
    <location>
        <begin position="465"/>
        <end position="483"/>
    </location>
</feature>
<keyword evidence="1" id="KW-1133">Transmembrane helix</keyword>
<organism evidence="3 4">
    <name type="scientific">Skeletonema marinoi</name>
    <dbReference type="NCBI Taxonomy" id="267567"/>
    <lineage>
        <taxon>Eukaryota</taxon>
        <taxon>Sar</taxon>
        <taxon>Stramenopiles</taxon>
        <taxon>Ochrophyta</taxon>
        <taxon>Bacillariophyta</taxon>
        <taxon>Coscinodiscophyceae</taxon>
        <taxon>Thalassiosirophycidae</taxon>
        <taxon>Thalassiosirales</taxon>
        <taxon>Skeletonemataceae</taxon>
        <taxon>Skeletonema</taxon>
        <taxon>Skeletonema marinoi-dohrnii complex</taxon>
    </lineage>
</organism>
<keyword evidence="1" id="KW-0472">Membrane</keyword>
<feature type="transmembrane region" description="Helical" evidence="1">
    <location>
        <begin position="281"/>
        <end position="301"/>
    </location>
</feature>
<feature type="transmembrane region" description="Helical" evidence="1">
    <location>
        <begin position="503"/>
        <end position="521"/>
    </location>
</feature>
<proteinExistence type="predicted"/>
<keyword evidence="4" id="KW-1185">Reference proteome</keyword>
<comment type="caution">
    <text evidence="3">The sequence shown here is derived from an EMBL/GenBank/DDBJ whole genome shotgun (WGS) entry which is preliminary data.</text>
</comment>
<reference evidence="3" key="1">
    <citation type="submission" date="2023-06" db="EMBL/GenBank/DDBJ databases">
        <title>Survivors Of The Sea: Transcriptome response of Skeletonema marinoi to long-term dormancy.</title>
        <authorList>
            <person name="Pinder M.I.M."/>
            <person name="Kourtchenko O."/>
            <person name="Robertson E.K."/>
            <person name="Larsson T."/>
            <person name="Maumus F."/>
            <person name="Osuna-Cruz C.M."/>
            <person name="Vancaester E."/>
            <person name="Stenow R."/>
            <person name="Vandepoele K."/>
            <person name="Ploug H."/>
            <person name="Bruchert V."/>
            <person name="Godhe A."/>
            <person name="Topel M."/>
        </authorList>
    </citation>
    <scope>NUCLEOTIDE SEQUENCE</scope>
    <source>
        <strain evidence="3">R05AC</strain>
    </source>
</reference>
<feature type="transmembrane region" description="Helical" evidence="1">
    <location>
        <begin position="148"/>
        <end position="169"/>
    </location>
</feature>
<feature type="signal peptide" evidence="2">
    <location>
        <begin position="1"/>
        <end position="20"/>
    </location>
</feature>
<evidence type="ECO:0000256" key="1">
    <source>
        <dbReference type="SAM" id="Phobius"/>
    </source>
</evidence>
<feature type="transmembrane region" description="Helical" evidence="1">
    <location>
        <begin position="84"/>
        <end position="105"/>
    </location>
</feature>